<evidence type="ECO:0000313" key="1">
    <source>
        <dbReference type="EMBL" id="WIV20361.1"/>
    </source>
</evidence>
<dbReference type="InterPro" id="IPR037883">
    <property type="entry name" value="Knr4/Smi1-like_sf"/>
</dbReference>
<dbReference type="EMBL" id="CP127162">
    <property type="protein sequence ID" value="WIV20361.1"/>
    <property type="molecule type" value="Genomic_DNA"/>
</dbReference>
<proteinExistence type="predicted"/>
<dbReference type="Gene3D" id="3.40.1580.10">
    <property type="entry name" value="SMI1/KNR4-like"/>
    <property type="match status" value="1"/>
</dbReference>
<name>A0ABY8X4A1_9BACL</name>
<evidence type="ECO:0000313" key="2">
    <source>
        <dbReference type="Proteomes" id="UP001236415"/>
    </source>
</evidence>
<accession>A0ABY8X4A1</accession>
<reference evidence="1 2" key="1">
    <citation type="submission" date="2023-06" db="EMBL/GenBank/DDBJ databases">
        <title>Paenibacillus polygonum sp. nov., an endophytic bacterium, isolated from Polygonum lapathifolium L. in Nanji Wetland National Nature Reserve, South of Poyang Lake, Jiangxi Province, China.</title>
        <authorList>
            <person name="Yu Z."/>
        </authorList>
    </citation>
    <scope>NUCLEOTIDE SEQUENCE [LARGE SCALE GENOMIC DNA]</scope>
    <source>
        <strain evidence="1 2">C31</strain>
    </source>
</reference>
<keyword evidence="2" id="KW-1185">Reference proteome</keyword>
<protein>
    <submittedName>
        <fullName evidence="1">SMI1/KNR4 family protein</fullName>
    </submittedName>
</protein>
<sequence>MHELRERIPTRKPGVSLSDIAYTETKLQALFPAQYKELVQLVNQAEIDEWILYPIKDNQRLAKTSDDIIRNNELIDLSDFPERYIAIAEDGTGDLLCYAVGEQNQMSETIYYYDHESNEMEPIYENLASMIVELSEE</sequence>
<dbReference type="SUPFAM" id="SSF160631">
    <property type="entry name" value="SMI1/KNR4-like"/>
    <property type="match status" value="1"/>
</dbReference>
<gene>
    <name evidence="1" type="ORF">QPK24_06615</name>
</gene>
<dbReference type="Pfam" id="PF14568">
    <property type="entry name" value="SUKH_6"/>
    <property type="match status" value="1"/>
</dbReference>
<dbReference type="RefSeq" id="WP_285747222.1">
    <property type="nucleotide sequence ID" value="NZ_CP127162.1"/>
</dbReference>
<dbReference type="Proteomes" id="UP001236415">
    <property type="component" value="Chromosome"/>
</dbReference>
<organism evidence="1 2">
    <name type="scientific">Paenibacillus polygoni</name>
    <dbReference type="NCBI Taxonomy" id="3050112"/>
    <lineage>
        <taxon>Bacteria</taxon>
        <taxon>Bacillati</taxon>
        <taxon>Bacillota</taxon>
        <taxon>Bacilli</taxon>
        <taxon>Bacillales</taxon>
        <taxon>Paenibacillaceae</taxon>
        <taxon>Paenibacillus</taxon>
    </lineage>
</organism>